<accession>A0A9X3L6Y2</accession>
<comment type="caution">
    <text evidence="1">The sequence shown here is derived from an EMBL/GenBank/DDBJ whole genome shotgun (WGS) entry which is preliminary data.</text>
</comment>
<dbReference type="Proteomes" id="UP001152172">
    <property type="component" value="Unassembled WGS sequence"/>
</dbReference>
<name>A0A9X3L6Y2_9BACI</name>
<protein>
    <submittedName>
        <fullName evidence="1">GrpB family protein</fullName>
    </submittedName>
</protein>
<dbReference type="AlphaFoldDB" id="A0A9X3L6Y2"/>
<sequence length="178" mass="20798">MELGLEKNEVKLFPYTAEWQKEFNRVKQQIVIVTGLGENRIQHIGSTAITNMPAKPIIDILVGVDDIAKVDRSLFKALQKIGFLRLRVERPGEIVLAKFTDDTYEVKTHFIHMVEFENELWKNQLFFHNYLNSNAKARDEYRMIKVNSAKLKDININLYTDLKEPFVKSIFNKRINKG</sequence>
<dbReference type="SUPFAM" id="SSF81301">
    <property type="entry name" value="Nucleotidyltransferase"/>
    <property type="match status" value="1"/>
</dbReference>
<dbReference type="EMBL" id="JAMKBI010000002">
    <property type="protein sequence ID" value="MCZ8532522.1"/>
    <property type="molecule type" value="Genomic_DNA"/>
</dbReference>
<organism evidence="1 2">
    <name type="scientific">Psychrobacillus psychrodurans</name>
    <dbReference type="NCBI Taxonomy" id="126157"/>
    <lineage>
        <taxon>Bacteria</taxon>
        <taxon>Bacillati</taxon>
        <taxon>Bacillota</taxon>
        <taxon>Bacilli</taxon>
        <taxon>Bacillales</taxon>
        <taxon>Bacillaceae</taxon>
        <taxon>Psychrobacillus</taxon>
    </lineage>
</organism>
<proteinExistence type="predicted"/>
<evidence type="ECO:0000313" key="2">
    <source>
        <dbReference type="Proteomes" id="UP001152172"/>
    </source>
</evidence>
<dbReference type="RefSeq" id="WP_269921078.1">
    <property type="nucleotide sequence ID" value="NZ_JAMKBI010000002.1"/>
</dbReference>
<keyword evidence="2" id="KW-1185">Reference proteome</keyword>
<dbReference type="InterPro" id="IPR043519">
    <property type="entry name" value="NT_sf"/>
</dbReference>
<reference evidence="1" key="1">
    <citation type="submission" date="2022-05" db="EMBL/GenBank/DDBJ databases">
        <authorList>
            <person name="Colautti A."/>
            <person name="Iacumin L."/>
        </authorList>
    </citation>
    <scope>NUCLEOTIDE SEQUENCE</scope>
    <source>
        <strain evidence="1">DSM 30747</strain>
    </source>
</reference>
<evidence type="ECO:0000313" key="1">
    <source>
        <dbReference type="EMBL" id="MCZ8532522.1"/>
    </source>
</evidence>
<dbReference type="PANTHER" id="PTHR34822:SF1">
    <property type="entry name" value="GRPB FAMILY PROTEIN"/>
    <property type="match status" value="1"/>
</dbReference>
<dbReference type="InterPro" id="IPR007344">
    <property type="entry name" value="GrpB/CoaE"/>
</dbReference>
<dbReference type="PANTHER" id="PTHR34822">
    <property type="entry name" value="GRPB DOMAIN PROTEIN (AFU_ORTHOLOGUE AFUA_1G01530)"/>
    <property type="match status" value="1"/>
</dbReference>
<dbReference type="Pfam" id="PF04229">
    <property type="entry name" value="GrpB"/>
    <property type="match status" value="1"/>
</dbReference>
<dbReference type="Gene3D" id="3.30.460.10">
    <property type="entry name" value="Beta Polymerase, domain 2"/>
    <property type="match status" value="1"/>
</dbReference>
<gene>
    <name evidence="1" type="ORF">M9R61_04035</name>
</gene>